<evidence type="ECO:0000256" key="1">
    <source>
        <dbReference type="SAM" id="MobiDB-lite"/>
    </source>
</evidence>
<protein>
    <submittedName>
        <fullName evidence="2">Uncharacterized protein</fullName>
    </submittedName>
</protein>
<evidence type="ECO:0000313" key="3">
    <source>
        <dbReference type="Proteomes" id="UP000078200"/>
    </source>
</evidence>
<dbReference type="Proteomes" id="UP000078200">
    <property type="component" value="Unassembled WGS sequence"/>
</dbReference>
<sequence>MDQKRKLDYGPLLARIGIFYGKRARNLSTTSLNQRTQATNQPTNQPTNRPTKQPNAPLLQTIAHRVRSNCCKMHSKKCLKHGIFGVYRASLPVASQQSTNQRQAKSAAIAYVFTV</sequence>
<feature type="region of interest" description="Disordered" evidence="1">
    <location>
        <begin position="29"/>
        <end position="55"/>
    </location>
</feature>
<evidence type="ECO:0000313" key="2">
    <source>
        <dbReference type="EnsemblMetazoa" id="GAUT028839-PA"/>
    </source>
</evidence>
<dbReference type="EnsemblMetazoa" id="GAUT028839-RA">
    <property type="protein sequence ID" value="GAUT028839-PA"/>
    <property type="gene ID" value="GAUT028839"/>
</dbReference>
<keyword evidence="3" id="KW-1185">Reference proteome</keyword>
<proteinExistence type="predicted"/>
<organism evidence="2 3">
    <name type="scientific">Glossina austeni</name>
    <name type="common">Savannah tsetse fly</name>
    <dbReference type="NCBI Taxonomy" id="7395"/>
    <lineage>
        <taxon>Eukaryota</taxon>
        <taxon>Metazoa</taxon>
        <taxon>Ecdysozoa</taxon>
        <taxon>Arthropoda</taxon>
        <taxon>Hexapoda</taxon>
        <taxon>Insecta</taxon>
        <taxon>Pterygota</taxon>
        <taxon>Neoptera</taxon>
        <taxon>Endopterygota</taxon>
        <taxon>Diptera</taxon>
        <taxon>Brachycera</taxon>
        <taxon>Muscomorpha</taxon>
        <taxon>Hippoboscoidea</taxon>
        <taxon>Glossinidae</taxon>
        <taxon>Glossina</taxon>
    </lineage>
</organism>
<name>A0A1A9V810_GLOAU</name>
<dbReference type="AlphaFoldDB" id="A0A1A9V810"/>
<dbReference type="VEuPathDB" id="VectorBase:GAUT028839"/>
<feature type="compositionally biased region" description="Low complexity" evidence="1">
    <location>
        <begin position="33"/>
        <end position="55"/>
    </location>
</feature>
<reference evidence="2" key="1">
    <citation type="submission" date="2020-05" db="UniProtKB">
        <authorList>
            <consortium name="EnsemblMetazoa"/>
        </authorList>
    </citation>
    <scope>IDENTIFICATION</scope>
    <source>
        <strain evidence="2">TTRI</strain>
    </source>
</reference>
<accession>A0A1A9V810</accession>